<dbReference type="InterPro" id="IPR036186">
    <property type="entry name" value="Serpin_sf"/>
</dbReference>
<dbReference type="InterPro" id="IPR023796">
    <property type="entry name" value="Serpin_dom"/>
</dbReference>
<keyword evidence="5" id="KW-1185">Reference proteome</keyword>
<dbReference type="SMART" id="SM00093">
    <property type="entry name" value="SERPIN"/>
    <property type="match status" value="1"/>
</dbReference>
<dbReference type="AlphaFoldDB" id="A0AAE1ZGJ1"/>
<dbReference type="SUPFAM" id="SSF56574">
    <property type="entry name" value="Serpins"/>
    <property type="match status" value="1"/>
</dbReference>
<reference evidence="4" key="1">
    <citation type="submission" date="2022-04" db="EMBL/GenBank/DDBJ databases">
        <authorList>
            <person name="Xu L."/>
            <person name="Lv Z."/>
        </authorList>
    </citation>
    <scope>NUCLEOTIDE SEQUENCE</scope>
    <source>
        <strain evidence="4">LV_2022a</strain>
    </source>
</reference>
<dbReference type="Gene3D" id="3.30.497.10">
    <property type="entry name" value="Antithrombin, subunit I, domain 2"/>
    <property type="match status" value="1"/>
</dbReference>
<reference evidence="4" key="2">
    <citation type="journal article" date="2023" name="Infect Dis Poverty">
        <title>Chromosome-scale genome of the human blood fluke Schistosoma mekongi and its implications for public health.</title>
        <authorList>
            <person name="Zhou M."/>
            <person name="Xu L."/>
            <person name="Xu D."/>
            <person name="Chen W."/>
            <person name="Khan J."/>
            <person name="Hu Y."/>
            <person name="Huang H."/>
            <person name="Wei H."/>
            <person name="Zhang Y."/>
            <person name="Chusongsang P."/>
            <person name="Tanasarnprasert K."/>
            <person name="Hu X."/>
            <person name="Limpanont Y."/>
            <person name="Lv Z."/>
        </authorList>
    </citation>
    <scope>NUCLEOTIDE SEQUENCE</scope>
    <source>
        <strain evidence="4">LV_2022a</strain>
    </source>
</reference>
<name>A0AAE1ZGJ1_SCHME</name>
<dbReference type="GO" id="GO:0004867">
    <property type="term" value="F:serine-type endopeptidase inhibitor activity"/>
    <property type="evidence" value="ECO:0007669"/>
    <property type="project" value="InterPro"/>
</dbReference>
<proteinExistence type="inferred from homology"/>
<dbReference type="EMBL" id="JALJAT010000002">
    <property type="protein sequence ID" value="KAK4473248.1"/>
    <property type="molecule type" value="Genomic_DNA"/>
</dbReference>
<evidence type="ECO:0000259" key="3">
    <source>
        <dbReference type="SMART" id="SM00093"/>
    </source>
</evidence>
<gene>
    <name evidence="4" type="ORF">MN116_004420</name>
</gene>
<dbReference type="PANTHER" id="PTHR11461:SF211">
    <property type="entry name" value="GH10112P-RELATED"/>
    <property type="match status" value="1"/>
</dbReference>
<evidence type="ECO:0000313" key="4">
    <source>
        <dbReference type="EMBL" id="KAK4473248.1"/>
    </source>
</evidence>
<dbReference type="GO" id="GO:0005615">
    <property type="term" value="C:extracellular space"/>
    <property type="evidence" value="ECO:0007669"/>
    <property type="project" value="InterPro"/>
</dbReference>
<evidence type="ECO:0000256" key="1">
    <source>
        <dbReference type="ARBA" id="ARBA00009500"/>
    </source>
</evidence>
<dbReference type="Pfam" id="PF00079">
    <property type="entry name" value="Serpin"/>
    <property type="match status" value="1"/>
</dbReference>
<feature type="domain" description="Serpin" evidence="3">
    <location>
        <begin position="10"/>
        <end position="381"/>
    </location>
</feature>
<accession>A0AAE1ZGJ1</accession>
<comment type="similarity">
    <text evidence="1 2">Belongs to the serpin family.</text>
</comment>
<dbReference type="Proteomes" id="UP001292079">
    <property type="component" value="Unassembled WGS sequence"/>
</dbReference>
<dbReference type="InterPro" id="IPR042178">
    <property type="entry name" value="Serpin_sf_1"/>
</dbReference>
<sequence length="386" mass="43681">MGYTTNEPRYNVFARDLLDISAAGTNDYLSSPMSVFLLLTTLLGSEGPRGNTKTQIAEALDINDYSGYHTFASRMFALLYHNMTEEKTDGEKILSIENGMFVKNGCTIKPKFLTKMTNIFYNDVANVDFTKDEDAKKYLNEWVSNKTNKLIPTLLDKPLPKSTVLALINTLYFKAKWNKAFTKQSTIEANFKPNDQPVIKIPMMQITETIDYGTFPKHKIHMISKSFKNPRFTFVVILPIQSGQLEHANNVLRGKVKLPHLMSKLQSNQVALTLPRFKLDSSIDLIDTLKQMYITDLFDQRQANLKGITDLKIFVEVLQQCATLKVNEEGVEAAAATVMSFGLRSVRLPPSLQFHVNESFVCFIYDKILKTALFAGRVIKPIPLPN</sequence>
<evidence type="ECO:0000256" key="2">
    <source>
        <dbReference type="RuleBase" id="RU000411"/>
    </source>
</evidence>
<dbReference type="PANTHER" id="PTHR11461">
    <property type="entry name" value="SERINE PROTEASE INHIBITOR, SERPIN"/>
    <property type="match status" value="1"/>
</dbReference>
<dbReference type="InterPro" id="IPR042185">
    <property type="entry name" value="Serpin_sf_2"/>
</dbReference>
<evidence type="ECO:0000313" key="5">
    <source>
        <dbReference type="Proteomes" id="UP001292079"/>
    </source>
</evidence>
<dbReference type="Gene3D" id="2.30.39.10">
    <property type="entry name" value="Alpha-1-antitrypsin, domain 1"/>
    <property type="match status" value="1"/>
</dbReference>
<protein>
    <recommendedName>
        <fullName evidence="3">Serpin domain-containing protein</fullName>
    </recommendedName>
</protein>
<organism evidence="4 5">
    <name type="scientific">Schistosoma mekongi</name>
    <name type="common">Parasitic worm</name>
    <dbReference type="NCBI Taxonomy" id="38744"/>
    <lineage>
        <taxon>Eukaryota</taxon>
        <taxon>Metazoa</taxon>
        <taxon>Spiralia</taxon>
        <taxon>Lophotrochozoa</taxon>
        <taxon>Platyhelminthes</taxon>
        <taxon>Trematoda</taxon>
        <taxon>Digenea</taxon>
        <taxon>Strigeidida</taxon>
        <taxon>Schistosomatoidea</taxon>
        <taxon>Schistosomatidae</taxon>
        <taxon>Schistosoma</taxon>
    </lineage>
</organism>
<comment type="caution">
    <text evidence="4">The sequence shown here is derived from an EMBL/GenBank/DDBJ whole genome shotgun (WGS) entry which is preliminary data.</text>
</comment>
<dbReference type="InterPro" id="IPR000215">
    <property type="entry name" value="Serpin_fam"/>
</dbReference>